<feature type="transmembrane region" description="Helical" evidence="6">
    <location>
        <begin position="201"/>
        <end position="217"/>
    </location>
</feature>
<evidence type="ECO:0000256" key="1">
    <source>
        <dbReference type="ARBA" id="ARBA00004141"/>
    </source>
</evidence>
<dbReference type="OrthoDB" id="5189031at2"/>
<keyword evidence="4 6" id="KW-1133">Transmembrane helix</keyword>
<organism evidence="7 8">
    <name type="scientific">Lysinibacillus composti</name>
    <dbReference type="NCBI Taxonomy" id="720633"/>
    <lineage>
        <taxon>Bacteria</taxon>
        <taxon>Bacillati</taxon>
        <taxon>Bacillota</taxon>
        <taxon>Bacilli</taxon>
        <taxon>Bacillales</taxon>
        <taxon>Bacillaceae</taxon>
        <taxon>Lysinibacillus</taxon>
    </lineage>
</organism>
<feature type="transmembrane region" description="Helical" evidence="6">
    <location>
        <begin position="108"/>
        <end position="126"/>
    </location>
</feature>
<dbReference type="AlphaFoldDB" id="A0A3N9UCU0"/>
<evidence type="ECO:0000256" key="2">
    <source>
        <dbReference type="ARBA" id="ARBA00007524"/>
    </source>
</evidence>
<keyword evidence="3 6" id="KW-0812">Transmembrane</keyword>
<evidence type="ECO:0000313" key="8">
    <source>
        <dbReference type="Proteomes" id="UP000274033"/>
    </source>
</evidence>
<keyword evidence="5 6" id="KW-0472">Membrane</keyword>
<feature type="transmembrane region" description="Helical" evidence="6">
    <location>
        <begin position="7"/>
        <end position="29"/>
    </location>
</feature>
<keyword evidence="8" id="KW-1185">Reference proteome</keyword>
<gene>
    <name evidence="7" type="ORF">EBB45_12810</name>
</gene>
<dbReference type="Gene3D" id="1.20.1260.100">
    <property type="entry name" value="TspO/MBR protein"/>
    <property type="match status" value="1"/>
</dbReference>
<sequence length="257" mass="29104">MNRTKKSYINAVLLVITLIINFMGAIGLINGNSQKEVSDRYFTLITPAPITFSIWSVIYPLLIISLIVMIVKKNDSYYQKAVDEISELFWISCLMNIAWIISFSYLQIGSSVIFILLLLITLLLILQRVTKIHDGKRFLLPLTFGLYGGWLFIATIVNIAAWLVKIEWNGFGIPNMIWAISILIIAVSLVYTILSTNKNAVFPLPVAWAYLGIYLSLRSLNYKGEYDILQFVSLAGMVVLIGMAAIQFYRNKYSILP</sequence>
<dbReference type="InterPro" id="IPR038330">
    <property type="entry name" value="TspO/MBR-related_sf"/>
</dbReference>
<protein>
    <submittedName>
        <fullName evidence="7">Tryptophan-rich sensory protein</fullName>
    </submittedName>
</protein>
<evidence type="ECO:0000256" key="3">
    <source>
        <dbReference type="ARBA" id="ARBA00022692"/>
    </source>
</evidence>
<evidence type="ECO:0000256" key="4">
    <source>
        <dbReference type="ARBA" id="ARBA00022989"/>
    </source>
</evidence>
<comment type="caution">
    <text evidence="7">The sequence shown here is derived from an EMBL/GenBank/DDBJ whole genome shotgun (WGS) entry which is preliminary data.</text>
</comment>
<feature type="transmembrane region" description="Helical" evidence="6">
    <location>
        <begin position="49"/>
        <end position="70"/>
    </location>
</feature>
<dbReference type="Proteomes" id="UP000274033">
    <property type="component" value="Unassembled WGS sequence"/>
</dbReference>
<feature type="transmembrane region" description="Helical" evidence="6">
    <location>
        <begin position="138"/>
        <end position="164"/>
    </location>
</feature>
<evidence type="ECO:0000313" key="7">
    <source>
        <dbReference type="EMBL" id="RQW74229.1"/>
    </source>
</evidence>
<reference evidence="7 8" key="1">
    <citation type="journal article" date="2013" name="J. Microbiol.">
        <title>Lysinibacillus chungkukjangi sp. nov., isolated from Chungkukjang, Korean fermented soybean food.</title>
        <authorList>
            <person name="Kim S.J."/>
            <person name="Jang Y.H."/>
            <person name="Hamada M."/>
            <person name="Ahn J.H."/>
            <person name="Weon H.Y."/>
            <person name="Suzuki K."/>
            <person name="Whang K.S."/>
            <person name="Kwon S.W."/>
        </authorList>
    </citation>
    <scope>NUCLEOTIDE SEQUENCE [LARGE SCALE GENOMIC DNA]</scope>
    <source>
        <strain evidence="7 8">MCCC 1A12701</strain>
    </source>
</reference>
<feature type="transmembrane region" description="Helical" evidence="6">
    <location>
        <begin position="229"/>
        <end position="249"/>
    </location>
</feature>
<dbReference type="InterPro" id="IPR004307">
    <property type="entry name" value="TspO_MBR"/>
</dbReference>
<name>A0A3N9UCU0_9BACI</name>
<feature type="transmembrane region" description="Helical" evidence="6">
    <location>
        <begin position="176"/>
        <end position="194"/>
    </location>
</feature>
<proteinExistence type="inferred from homology"/>
<accession>A0A3N9UCU0</accession>
<dbReference type="Pfam" id="PF03073">
    <property type="entry name" value="TspO_MBR"/>
    <property type="match status" value="1"/>
</dbReference>
<feature type="transmembrane region" description="Helical" evidence="6">
    <location>
        <begin position="82"/>
        <end position="102"/>
    </location>
</feature>
<evidence type="ECO:0000256" key="5">
    <source>
        <dbReference type="ARBA" id="ARBA00023136"/>
    </source>
</evidence>
<dbReference type="GO" id="GO:0016020">
    <property type="term" value="C:membrane"/>
    <property type="evidence" value="ECO:0007669"/>
    <property type="project" value="UniProtKB-SubCell"/>
</dbReference>
<dbReference type="EMBL" id="RRCT01000011">
    <property type="protein sequence ID" value="RQW74229.1"/>
    <property type="molecule type" value="Genomic_DNA"/>
</dbReference>
<comment type="subcellular location">
    <subcellularLocation>
        <location evidence="1">Membrane</location>
        <topology evidence="1">Multi-pass membrane protein</topology>
    </subcellularLocation>
</comment>
<dbReference type="PANTHER" id="PTHR33802">
    <property type="entry name" value="SI:CH211-161H7.5-RELATED"/>
    <property type="match status" value="1"/>
</dbReference>
<dbReference type="PANTHER" id="PTHR33802:SF1">
    <property type="entry name" value="XK-RELATED PROTEIN"/>
    <property type="match status" value="1"/>
</dbReference>
<evidence type="ECO:0000256" key="6">
    <source>
        <dbReference type="SAM" id="Phobius"/>
    </source>
</evidence>
<comment type="similarity">
    <text evidence="2">Belongs to the TspO/BZRP family.</text>
</comment>